<evidence type="ECO:0000256" key="4">
    <source>
        <dbReference type="RuleBase" id="RU003456"/>
    </source>
</evidence>
<dbReference type="GO" id="GO:0005886">
    <property type="term" value="C:plasma membrane"/>
    <property type="evidence" value="ECO:0007669"/>
    <property type="project" value="UniProtKB-SubCell"/>
</dbReference>
<keyword evidence="2 3" id="KW-0813">Transport</keyword>
<dbReference type="HOGENOM" id="CLU_042628_6_3_10"/>
<dbReference type="InterPro" id="IPR037232">
    <property type="entry name" value="NADH_quin_OxRdtase_su_C/D-like"/>
</dbReference>
<dbReference type="InterPro" id="IPR020396">
    <property type="entry name" value="NADH_UbQ_OxRdtase_CS"/>
</dbReference>
<dbReference type="Gene3D" id="3.30.460.80">
    <property type="entry name" value="NADH:ubiquinone oxidoreductase, 30kDa subunit"/>
    <property type="match status" value="1"/>
</dbReference>
<evidence type="ECO:0000256" key="2">
    <source>
        <dbReference type="ARBA" id="ARBA00022448"/>
    </source>
</evidence>
<dbReference type="GO" id="GO:0048038">
    <property type="term" value="F:quinone binding"/>
    <property type="evidence" value="ECO:0007669"/>
    <property type="project" value="UniProtKB-KW"/>
</dbReference>
<keyword evidence="3 4" id="KW-0520">NAD</keyword>
<comment type="subcellular location">
    <subcellularLocation>
        <location evidence="3">Cell membrane</location>
        <topology evidence="3">Peripheral membrane protein</topology>
        <orientation evidence="3">Cytoplasmic side</orientation>
    </subcellularLocation>
</comment>
<dbReference type="InterPro" id="IPR001268">
    <property type="entry name" value="NADH_UbQ_OxRdtase_30kDa_su"/>
</dbReference>
<dbReference type="GO" id="GO:0008137">
    <property type="term" value="F:NADH dehydrogenase (ubiquinone) activity"/>
    <property type="evidence" value="ECO:0007669"/>
    <property type="project" value="InterPro"/>
</dbReference>
<sequence length="175" mass="20052">MGESQESVSRSQEVEAALALWEIVHAAFPDAVSALDENPFMPFFEVQQTERWREIALFLRDDPKLRCNYMACLSGVDYPEEGKLGIVCNLESVGVHAHKIAVKVYCDREDGVIPSVARVWKTADWHEREAFDMYGMTFSGHPDLRRILCPEDWTGYPLRKDYVVQESYHGIKVPN</sequence>
<dbReference type="PROSITE" id="PS00542">
    <property type="entry name" value="COMPLEX1_30K"/>
    <property type="match status" value="1"/>
</dbReference>
<dbReference type="EMBL" id="CP001101">
    <property type="protein sequence ID" value="ACE04526.1"/>
    <property type="molecule type" value="Genomic_DNA"/>
</dbReference>
<evidence type="ECO:0000313" key="7">
    <source>
        <dbReference type="EMBL" id="ACE04526.1"/>
    </source>
</evidence>
<evidence type="ECO:0000256" key="3">
    <source>
        <dbReference type="HAMAP-Rule" id="MF_01357"/>
    </source>
</evidence>
<keyword evidence="3 4" id="KW-1278">Translocase</keyword>
<dbReference type="KEGG" id="cpb:Cphamn1_1605"/>
<keyword evidence="3" id="KW-1003">Cell membrane</keyword>
<evidence type="ECO:0000256" key="1">
    <source>
        <dbReference type="ARBA" id="ARBA00007569"/>
    </source>
</evidence>
<dbReference type="eggNOG" id="COG0852">
    <property type="taxonomic scope" value="Bacteria"/>
</dbReference>
<dbReference type="STRING" id="331678.Cphamn1_1605"/>
<evidence type="ECO:0000256" key="5">
    <source>
        <dbReference type="RuleBase" id="RU003582"/>
    </source>
</evidence>
<dbReference type="Pfam" id="PF00329">
    <property type="entry name" value="Complex1_30kDa"/>
    <property type="match status" value="1"/>
</dbReference>
<dbReference type="OrthoDB" id="9803286at2"/>
<reference evidence="7" key="1">
    <citation type="submission" date="2008-06" db="EMBL/GenBank/DDBJ databases">
        <title>Complete sequence of Chlorobium phaeobacteroides BS1.</title>
        <authorList>
            <consortium name="US DOE Joint Genome Institute"/>
            <person name="Lucas S."/>
            <person name="Copeland A."/>
            <person name="Lapidus A."/>
            <person name="Glavina del Rio T."/>
            <person name="Dalin E."/>
            <person name="Tice H."/>
            <person name="Bruce D."/>
            <person name="Goodwin L."/>
            <person name="Pitluck S."/>
            <person name="Schmutz J."/>
            <person name="Larimer F."/>
            <person name="Land M."/>
            <person name="Hauser L."/>
            <person name="Kyrpides N."/>
            <person name="Ovchinnikova G."/>
            <person name="Li T."/>
            <person name="Liu Z."/>
            <person name="Zhao F."/>
            <person name="Overmann J."/>
            <person name="Bryant D.A."/>
            <person name="Richardson P."/>
        </authorList>
    </citation>
    <scope>NUCLEOTIDE SEQUENCE [LARGE SCALE GENOMIC DNA]</scope>
    <source>
        <strain evidence="7">BS1</strain>
    </source>
</reference>
<proteinExistence type="inferred from homology"/>
<protein>
    <recommendedName>
        <fullName evidence="3">NADH-quinone oxidoreductase subunit C</fullName>
        <ecNumber evidence="3">7.1.1.-</ecNumber>
    </recommendedName>
    <alternativeName>
        <fullName evidence="3">NADH dehydrogenase I subunit C</fullName>
    </alternativeName>
    <alternativeName>
        <fullName evidence="3">NDH-1 subunit C</fullName>
    </alternativeName>
</protein>
<dbReference type="GO" id="GO:0050136">
    <property type="term" value="F:NADH dehydrogenase (quinone) (non-electrogenic) activity"/>
    <property type="evidence" value="ECO:0007669"/>
    <property type="project" value="UniProtKB-UniRule"/>
</dbReference>
<dbReference type="EC" id="7.1.1.-" evidence="3"/>
<dbReference type="AlphaFoldDB" id="B3EK99"/>
<organism evidence="7">
    <name type="scientific">Chlorobium phaeobacteroides (strain BS1)</name>
    <dbReference type="NCBI Taxonomy" id="331678"/>
    <lineage>
        <taxon>Bacteria</taxon>
        <taxon>Pseudomonadati</taxon>
        <taxon>Chlorobiota</taxon>
        <taxon>Chlorobiia</taxon>
        <taxon>Chlorobiales</taxon>
        <taxon>Chlorobiaceae</taxon>
        <taxon>Chlorobium/Pelodictyon group</taxon>
        <taxon>Chlorobium</taxon>
    </lineage>
</organism>
<dbReference type="SUPFAM" id="SSF143243">
    <property type="entry name" value="Nqo5-like"/>
    <property type="match status" value="1"/>
</dbReference>
<gene>
    <name evidence="3" type="primary">nuoC</name>
    <name evidence="7" type="ordered locus">Cphamn1_1605</name>
</gene>
<dbReference type="HAMAP" id="MF_01357">
    <property type="entry name" value="NDH1_NuoC"/>
    <property type="match status" value="1"/>
</dbReference>
<comment type="catalytic activity">
    <reaction evidence="3 5">
        <text>a quinone + NADH + 5 H(+)(in) = a quinol + NAD(+) + 4 H(+)(out)</text>
        <dbReference type="Rhea" id="RHEA:57888"/>
        <dbReference type="ChEBI" id="CHEBI:15378"/>
        <dbReference type="ChEBI" id="CHEBI:24646"/>
        <dbReference type="ChEBI" id="CHEBI:57540"/>
        <dbReference type="ChEBI" id="CHEBI:57945"/>
        <dbReference type="ChEBI" id="CHEBI:132124"/>
    </reaction>
</comment>
<comment type="function">
    <text evidence="3">NDH-1 shuttles electrons from NADH, via FMN and iron-sulfur (Fe-S) centers, to quinones in the respiratory chain. The immediate electron acceptor for the enzyme in this species is believed to be a menaquinone. Couples the redox reaction to proton translocation (for every two electrons transferred, four hydrogen ions are translocated across the cytoplasmic membrane), and thus conserves the redox energy in a proton gradient.</text>
</comment>
<name>B3EK99_CHLPB</name>
<comment type="similarity">
    <text evidence="1 3 4">Belongs to the complex I 30 kDa subunit family.</text>
</comment>
<keyword evidence="3 5" id="KW-0874">Quinone</keyword>
<keyword evidence="3" id="KW-0472">Membrane</keyword>
<dbReference type="NCBIfam" id="TIGR01961">
    <property type="entry name" value="NuoC_fam"/>
    <property type="match status" value="1"/>
</dbReference>
<dbReference type="PANTHER" id="PTHR10884:SF14">
    <property type="entry name" value="NADH DEHYDROGENASE [UBIQUINONE] IRON-SULFUR PROTEIN 3, MITOCHONDRIAL"/>
    <property type="match status" value="1"/>
</dbReference>
<dbReference type="PANTHER" id="PTHR10884">
    <property type="entry name" value="NADH DEHYDROGENASE UBIQUINONE IRON-SULFUR PROTEIN 3"/>
    <property type="match status" value="1"/>
</dbReference>
<accession>B3EK99</accession>
<feature type="domain" description="NADH:ubiquinone oxidoreductase 30kDa subunit" evidence="6">
    <location>
        <begin position="48"/>
        <end position="166"/>
    </location>
</feature>
<dbReference type="InterPro" id="IPR010218">
    <property type="entry name" value="NADH_DH_suC"/>
</dbReference>
<evidence type="ECO:0000259" key="6">
    <source>
        <dbReference type="Pfam" id="PF00329"/>
    </source>
</evidence>
<comment type="subunit">
    <text evidence="3">NDH-1 is composed of 14 different subunits. Subunits NuoB, C, D, E, F, and G constitute the peripheral sector of the complex.</text>
</comment>